<proteinExistence type="predicted"/>
<geneLocation type="plasmid" evidence="2">
    <name>prapfh23d</name>
</geneLocation>
<protein>
    <submittedName>
        <fullName evidence="1">Uncharacterized protein</fullName>
    </submittedName>
</protein>
<evidence type="ECO:0000313" key="2">
    <source>
        <dbReference type="Proteomes" id="UP000220927"/>
    </source>
</evidence>
<keyword evidence="2" id="KW-1185">Reference proteome</keyword>
<organism evidence="1 2">
    <name type="scientific">Rhizobium acidisoli</name>
    <dbReference type="NCBI Taxonomy" id="1538158"/>
    <lineage>
        <taxon>Bacteria</taxon>
        <taxon>Pseudomonadati</taxon>
        <taxon>Pseudomonadota</taxon>
        <taxon>Alphaproteobacteria</taxon>
        <taxon>Hyphomicrobiales</taxon>
        <taxon>Rhizobiaceae</taxon>
        <taxon>Rhizobium/Agrobacterium group</taxon>
        <taxon>Rhizobium</taxon>
    </lineage>
</organism>
<gene>
    <name evidence="1" type="ORF">CO657_32885</name>
</gene>
<dbReference type="AlphaFoldDB" id="A0AAE5WU80"/>
<dbReference type="KEGG" id="rad:CO657_32885"/>
<dbReference type="RefSeq" id="WP_128715648.1">
    <property type="nucleotide sequence ID" value="NZ_CP035002.1"/>
</dbReference>
<name>A0AAE5WU80_9HYPH</name>
<reference evidence="1 2" key="1">
    <citation type="submission" date="2019-01" db="EMBL/GenBank/DDBJ databases">
        <title>Genomic insights into the origins and evolution of symbiotic genes in the Phaseolus vulgaris microsymbionts.</title>
        <authorList>
            <person name="Tong W."/>
        </authorList>
    </citation>
    <scope>NUCLEOTIDE SEQUENCE [LARGE SCALE GENOMIC DNA]</scope>
    <source>
        <strain evidence="1 2">FH23</strain>
        <plasmid evidence="2">prapfh23d</plasmid>
    </source>
</reference>
<dbReference type="Proteomes" id="UP000220927">
    <property type="component" value="Plasmid pRapFH23d"/>
</dbReference>
<dbReference type="EMBL" id="CP035002">
    <property type="protein sequence ID" value="QAS82607.1"/>
    <property type="molecule type" value="Genomic_DNA"/>
</dbReference>
<accession>A0AAE5WU80</accession>
<keyword evidence="1" id="KW-0614">Plasmid</keyword>
<sequence length="84" mass="9553">MIRGEFGVGICFERMEKPLTEQLTDLASHILTMRPDAVRARQFKCGELTLLTDKDHLIELLSFLRDDDRCLFVSAIFPAPSAIE</sequence>
<evidence type="ECO:0000313" key="1">
    <source>
        <dbReference type="EMBL" id="QAS82607.1"/>
    </source>
</evidence>